<gene>
    <name evidence="7" type="ORF">ANCCAN_08941</name>
</gene>
<dbReference type="GO" id="GO:0005524">
    <property type="term" value="F:ATP binding"/>
    <property type="evidence" value="ECO:0007669"/>
    <property type="project" value="UniProtKB-KW"/>
</dbReference>
<keyword evidence="1" id="KW-0723">Serine/threonine-protein kinase</keyword>
<evidence type="ECO:0000256" key="1">
    <source>
        <dbReference type="ARBA" id="ARBA00022527"/>
    </source>
</evidence>
<feature type="domain" description="AGC-kinase C-terminal" evidence="6">
    <location>
        <begin position="10"/>
        <end position="81"/>
    </location>
</feature>
<keyword evidence="5" id="KW-0067">ATP-binding</keyword>
<evidence type="ECO:0000313" key="8">
    <source>
        <dbReference type="Proteomes" id="UP000252519"/>
    </source>
</evidence>
<dbReference type="SMART" id="SM00133">
    <property type="entry name" value="S_TK_X"/>
    <property type="match status" value="1"/>
</dbReference>
<accession>A0A368GL33</accession>
<comment type="caution">
    <text evidence="7">The sequence shown here is derived from an EMBL/GenBank/DDBJ whole genome shotgun (WGS) entry which is preliminary data.</text>
</comment>
<organism evidence="7 8">
    <name type="scientific">Ancylostoma caninum</name>
    <name type="common">Dog hookworm</name>
    <dbReference type="NCBI Taxonomy" id="29170"/>
    <lineage>
        <taxon>Eukaryota</taxon>
        <taxon>Metazoa</taxon>
        <taxon>Ecdysozoa</taxon>
        <taxon>Nematoda</taxon>
        <taxon>Chromadorea</taxon>
        <taxon>Rhabditida</taxon>
        <taxon>Rhabditina</taxon>
        <taxon>Rhabditomorpha</taxon>
        <taxon>Strongyloidea</taxon>
        <taxon>Ancylostomatidae</taxon>
        <taxon>Ancylostomatinae</taxon>
        <taxon>Ancylostoma</taxon>
    </lineage>
</organism>
<dbReference type="EMBL" id="JOJR01000112">
    <property type="protein sequence ID" value="RCN45076.1"/>
    <property type="molecule type" value="Genomic_DNA"/>
</dbReference>
<dbReference type="OrthoDB" id="63267at2759"/>
<dbReference type="InterPro" id="IPR017892">
    <property type="entry name" value="Pkinase_C"/>
</dbReference>
<name>A0A368GL33_ANCCA</name>
<sequence>MCMSHEKGRILLNYGTLIVEKKAVTNCDEDVKSPDDVSNFDSEFTHEIPRLTPIDRLFLMNLDQTEFNGFSYVNPEYVQEL</sequence>
<keyword evidence="4 7" id="KW-0418">Kinase</keyword>
<dbReference type="InterPro" id="IPR000961">
    <property type="entry name" value="AGC-kinase_C"/>
</dbReference>
<keyword evidence="2" id="KW-0808">Transferase</keyword>
<evidence type="ECO:0000256" key="5">
    <source>
        <dbReference type="ARBA" id="ARBA00022840"/>
    </source>
</evidence>
<dbReference type="Pfam" id="PF00433">
    <property type="entry name" value="Pkinase_C"/>
    <property type="match status" value="1"/>
</dbReference>
<dbReference type="Proteomes" id="UP000252519">
    <property type="component" value="Unassembled WGS sequence"/>
</dbReference>
<dbReference type="PROSITE" id="PS51285">
    <property type="entry name" value="AGC_KINASE_CTER"/>
    <property type="match status" value="1"/>
</dbReference>
<dbReference type="GO" id="GO:0004674">
    <property type="term" value="F:protein serine/threonine kinase activity"/>
    <property type="evidence" value="ECO:0007669"/>
    <property type="project" value="UniProtKB-KW"/>
</dbReference>
<evidence type="ECO:0000256" key="4">
    <source>
        <dbReference type="ARBA" id="ARBA00022777"/>
    </source>
</evidence>
<dbReference type="Gene3D" id="3.30.200.20">
    <property type="entry name" value="Phosphorylase Kinase, domain 1"/>
    <property type="match status" value="1"/>
</dbReference>
<proteinExistence type="predicted"/>
<reference evidence="7 8" key="1">
    <citation type="submission" date="2014-10" db="EMBL/GenBank/DDBJ databases">
        <title>Draft genome of the hookworm Ancylostoma caninum.</title>
        <authorList>
            <person name="Mitreva M."/>
        </authorList>
    </citation>
    <scope>NUCLEOTIDE SEQUENCE [LARGE SCALE GENOMIC DNA]</scope>
    <source>
        <strain evidence="7 8">Baltimore</strain>
    </source>
</reference>
<keyword evidence="3" id="KW-0547">Nucleotide-binding</keyword>
<protein>
    <submittedName>
        <fullName evidence="7">Protein kinase domain protein</fullName>
    </submittedName>
</protein>
<dbReference type="AlphaFoldDB" id="A0A368GL33"/>
<evidence type="ECO:0000313" key="7">
    <source>
        <dbReference type="EMBL" id="RCN45076.1"/>
    </source>
</evidence>
<evidence type="ECO:0000256" key="2">
    <source>
        <dbReference type="ARBA" id="ARBA00022679"/>
    </source>
</evidence>
<keyword evidence="8" id="KW-1185">Reference proteome</keyword>
<dbReference type="STRING" id="29170.A0A368GL33"/>
<evidence type="ECO:0000256" key="3">
    <source>
        <dbReference type="ARBA" id="ARBA00022741"/>
    </source>
</evidence>
<evidence type="ECO:0000259" key="6">
    <source>
        <dbReference type="PROSITE" id="PS51285"/>
    </source>
</evidence>